<evidence type="ECO:0000313" key="3">
    <source>
        <dbReference type="Proteomes" id="UP000185812"/>
    </source>
</evidence>
<dbReference type="RefSeq" id="WP_072715871.1">
    <property type="nucleotide sequence ID" value="NZ_FRAU01000006.1"/>
</dbReference>
<dbReference type="Proteomes" id="UP000185812">
    <property type="component" value="Unassembled WGS sequence"/>
</dbReference>
<protein>
    <submittedName>
        <fullName evidence="2">Metallophosphoesterase, calcineurin superfamily</fullName>
    </submittedName>
</protein>
<evidence type="ECO:0000259" key="1">
    <source>
        <dbReference type="Pfam" id="PF14582"/>
    </source>
</evidence>
<name>A0A1M6VI82_9BACT</name>
<dbReference type="InterPro" id="IPR029461">
    <property type="entry name" value="TT1561-like"/>
</dbReference>
<dbReference type="OrthoDB" id="30467at2"/>
<proteinExistence type="predicted"/>
<organism evidence="2 3">
    <name type="scientific">Rhodothermus profundi</name>
    <dbReference type="NCBI Taxonomy" id="633813"/>
    <lineage>
        <taxon>Bacteria</taxon>
        <taxon>Pseudomonadati</taxon>
        <taxon>Rhodothermota</taxon>
        <taxon>Rhodothermia</taxon>
        <taxon>Rhodothermales</taxon>
        <taxon>Rhodothermaceae</taxon>
        <taxon>Rhodothermus</taxon>
    </lineage>
</organism>
<gene>
    <name evidence="2" type="ORF">SAMN04488087_2043</name>
</gene>
<dbReference type="EMBL" id="FRAU01000006">
    <property type="protein sequence ID" value="SHK81071.1"/>
    <property type="molecule type" value="Genomic_DNA"/>
</dbReference>
<dbReference type="Pfam" id="PF14582">
    <property type="entry name" value="Metallophos_3"/>
    <property type="match status" value="1"/>
</dbReference>
<dbReference type="SUPFAM" id="SSF56300">
    <property type="entry name" value="Metallo-dependent phosphatases"/>
    <property type="match status" value="1"/>
</dbReference>
<reference evidence="3" key="1">
    <citation type="submission" date="2016-11" db="EMBL/GenBank/DDBJ databases">
        <authorList>
            <person name="Varghese N."/>
            <person name="Submissions S."/>
        </authorList>
    </citation>
    <scope>NUCLEOTIDE SEQUENCE [LARGE SCALE GENOMIC DNA]</scope>
    <source>
        <strain evidence="3">DSM 22212</strain>
    </source>
</reference>
<keyword evidence="3" id="KW-1185">Reference proteome</keyword>
<dbReference type="AlphaFoldDB" id="A0A1M6VI82"/>
<dbReference type="InterPro" id="IPR029052">
    <property type="entry name" value="Metallo-depent_PP-like"/>
</dbReference>
<accession>A0A1M6VI82</accession>
<sequence length="254" mass="28507">MKLLATSDLREAFDYIDRLPDVVRDAGIEAVLFAGNVLQAEARQAEWERAVQEHRLPDRARPEIVEERKNDAESLLAFFRRLNTIGVPVYVIPGRNDAPERFFLQAAFNSEIVTPHIHLVHRSFAPLGGRYMVAGFGGEITVEARDHEFFLRYPGWEAIFSLDFLRHLDAPRILLFYTAPADKLDEPADRSGPAAVAHLIKTYDPHFVVCAGVEGRKEKVHLGNTLVVYPGSLAAGDYAVIDTREKTVAFGNLR</sequence>
<evidence type="ECO:0000313" key="2">
    <source>
        <dbReference type="EMBL" id="SHK81071.1"/>
    </source>
</evidence>
<feature type="domain" description="Metallophosphoesterase TT1561-like" evidence="1">
    <location>
        <begin position="2"/>
        <end position="253"/>
    </location>
</feature>
<dbReference type="Gene3D" id="3.60.21.10">
    <property type="match status" value="1"/>
</dbReference>